<dbReference type="Gene3D" id="2.40.50.100">
    <property type="match status" value="1"/>
</dbReference>
<dbReference type="Pfam" id="PF25963">
    <property type="entry name" value="Beta-barrel_AAEA"/>
    <property type="match status" value="1"/>
</dbReference>
<proteinExistence type="predicted"/>
<name>A0A7G9L5T3_9SPHN</name>
<dbReference type="AlphaFoldDB" id="A0A7G9L5T3"/>
<comment type="subcellular location">
    <subcellularLocation>
        <location evidence="1">Cell envelope</location>
    </subcellularLocation>
</comment>
<dbReference type="GO" id="GO:0030313">
    <property type="term" value="C:cell envelope"/>
    <property type="evidence" value="ECO:0007669"/>
    <property type="project" value="UniProtKB-SubCell"/>
</dbReference>
<dbReference type="InterPro" id="IPR050739">
    <property type="entry name" value="MFP"/>
</dbReference>
<evidence type="ECO:0000313" key="6">
    <source>
        <dbReference type="Proteomes" id="UP000515861"/>
    </source>
</evidence>
<accession>A0A7G9L5T3</accession>
<reference evidence="5 6" key="1">
    <citation type="submission" date="2020-08" db="EMBL/GenBank/DDBJ databases">
        <title>Sphingomonas sp. sand1-3 16S ribosomal RNA gene Genome sequencing and assembly.</title>
        <authorList>
            <person name="Kang M."/>
        </authorList>
    </citation>
    <scope>NUCLEOTIDE SEQUENCE [LARGE SCALE GENOMIC DNA]</scope>
    <source>
        <strain evidence="6">sand1-3</strain>
    </source>
</reference>
<sequence>MLAVPLLILAFGLYLWLSSGGSQSTDNAQVKTDIVSVTAQVTGPVIAASVEDGDHVEQGDVLFRIDPAPFQVALEQAQAQLAAARLQTTQLRTQAAGTGADITGARANLGIKRNALARQQALLGKGFTTRADYEDALNEVRAAETALADAQARSANANAAIAPGEQPSVAQAQAAVDKARLDLERTVVRAPMAGEIANAGRLQVGTQVVSGVGAVSIVRGEGAWIEANFKEKQLAEMQPGQKATIKIDAYSGEFEGHVESIGAGTGSEFSLLPAQNANGNWVKVTQRVPVRIAFDKTPARPMIAGLSADVSVDTGGK</sequence>
<dbReference type="Proteomes" id="UP000515861">
    <property type="component" value="Chromosome"/>
</dbReference>
<keyword evidence="2" id="KW-0175">Coiled coil</keyword>
<organism evidence="5 6">
    <name type="scientific">Sphingomonas sabuli</name>
    <dbReference type="NCBI Taxonomy" id="2764186"/>
    <lineage>
        <taxon>Bacteria</taxon>
        <taxon>Pseudomonadati</taxon>
        <taxon>Pseudomonadota</taxon>
        <taxon>Alphaproteobacteria</taxon>
        <taxon>Sphingomonadales</taxon>
        <taxon>Sphingomonadaceae</taxon>
        <taxon>Sphingomonas</taxon>
    </lineage>
</organism>
<dbReference type="Gene3D" id="1.10.287.470">
    <property type="entry name" value="Helix hairpin bin"/>
    <property type="match status" value="1"/>
</dbReference>
<dbReference type="Gene3D" id="2.40.30.170">
    <property type="match status" value="1"/>
</dbReference>
<feature type="domain" description="p-hydroxybenzoic acid efflux pump subunit AaeA-like beta-barrel" evidence="4">
    <location>
        <begin position="225"/>
        <end position="312"/>
    </location>
</feature>
<dbReference type="InterPro" id="IPR058625">
    <property type="entry name" value="MdtA-like_BSH"/>
</dbReference>
<evidence type="ECO:0000313" key="5">
    <source>
        <dbReference type="EMBL" id="QNM83982.1"/>
    </source>
</evidence>
<dbReference type="InterPro" id="IPR058634">
    <property type="entry name" value="AaeA-lik-b-barrel"/>
</dbReference>
<evidence type="ECO:0000256" key="2">
    <source>
        <dbReference type="SAM" id="Coils"/>
    </source>
</evidence>
<dbReference type="PANTHER" id="PTHR30386:SF19">
    <property type="entry name" value="MULTIDRUG EXPORT PROTEIN EMRA-RELATED"/>
    <property type="match status" value="1"/>
</dbReference>
<keyword evidence="6" id="KW-1185">Reference proteome</keyword>
<feature type="domain" description="Multidrug resistance protein MdtA-like barrel-sandwich hybrid" evidence="3">
    <location>
        <begin position="34"/>
        <end position="215"/>
    </location>
</feature>
<dbReference type="KEGG" id="ssau:H8M03_03745"/>
<dbReference type="EMBL" id="CP060697">
    <property type="protein sequence ID" value="QNM83982.1"/>
    <property type="molecule type" value="Genomic_DNA"/>
</dbReference>
<dbReference type="Pfam" id="PF25917">
    <property type="entry name" value="BSH_RND"/>
    <property type="match status" value="1"/>
</dbReference>
<gene>
    <name evidence="5" type="ORF">H8M03_03745</name>
</gene>
<protein>
    <submittedName>
        <fullName evidence="5">HlyD family secretion protein</fullName>
    </submittedName>
</protein>
<evidence type="ECO:0000259" key="4">
    <source>
        <dbReference type="Pfam" id="PF25963"/>
    </source>
</evidence>
<dbReference type="SUPFAM" id="SSF111369">
    <property type="entry name" value="HlyD-like secretion proteins"/>
    <property type="match status" value="2"/>
</dbReference>
<dbReference type="PANTHER" id="PTHR30386">
    <property type="entry name" value="MEMBRANE FUSION SUBUNIT OF EMRAB-TOLC MULTIDRUG EFFLUX PUMP"/>
    <property type="match status" value="1"/>
</dbReference>
<evidence type="ECO:0000256" key="1">
    <source>
        <dbReference type="ARBA" id="ARBA00004196"/>
    </source>
</evidence>
<dbReference type="GO" id="GO:0055085">
    <property type="term" value="P:transmembrane transport"/>
    <property type="evidence" value="ECO:0007669"/>
    <property type="project" value="InterPro"/>
</dbReference>
<evidence type="ECO:0000259" key="3">
    <source>
        <dbReference type="Pfam" id="PF25917"/>
    </source>
</evidence>
<feature type="coiled-coil region" evidence="2">
    <location>
        <begin position="133"/>
        <end position="160"/>
    </location>
</feature>